<organism evidence="1 2">
    <name type="scientific">Aspergillus melleus</name>
    <dbReference type="NCBI Taxonomy" id="138277"/>
    <lineage>
        <taxon>Eukaryota</taxon>
        <taxon>Fungi</taxon>
        <taxon>Dikarya</taxon>
        <taxon>Ascomycota</taxon>
        <taxon>Pezizomycotina</taxon>
        <taxon>Eurotiomycetes</taxon>
        <taxon>Eurotiomycetidae</taxon>
        <taxon>Eurotiales</taxon>
        <taxon>Aspergillaceae</taxon>
        <taxon>Aspergillus</taxon>
        <taxon>Aspergillus subgen. Circumdati</taxon>
    </lineage>
</organism>
<proteinExistence type="predicted"/>
<evidence type="ECO:0000313" key="1">
    <source>
        <dbReference type="EMBL" id="KAK1146150.1"/>
    </source>
</evidence>
<protein>
    <submittedName>
        <fullName evidence="1">Uncharacterized protein</fullName>
    </submittedName>
</protein>
<gene>
    <name evidence="1" type="ORF">N8T08_003240</name>
</gene>
<comment type="caution">
    <text evidence="1">The sequence shown here is derived from an EMBL/GenBank/DDBJ whole genome shotgun (WGS) entry which is preliminary data.</text>
</comment>
<dbReference type="EMBL" id="JAOPJF010000019">
    <property type="protein sequence ID" value="KAK1146150.1"/>
    <property type="molecule type" value="Genomic_DNA"/>
</dbReference>
<reference evidence="1 2" key="1">
    <citation type="journal article" date="2023" name="ACS Omega">
        <title>Identification of the Neoaspergillic Acid Biosynthesis Gene Cluster by Establishing an In Vitro CRISPR-Ribonucleoprotein Genetic System in Aspergillus melleus.</title>
        <authorList>
            <person name="Yuan B."/>
            <person name="Grau M.F."/>
            <person name="Murata R.M."/>
            <person name="Torok T."/>
            <person name="Venkateswaran K."/>
            <person name="Stajich J.E."/>
            <person name="Wang C.C.C."/>
        </authorList>
    </citation>
    <scope>NUCLEOTIDE SEQUENCE [LARGE SCALE GENOMIC DNA]</scope>
    <source>
        <strain evidence="1 2">IMV 1140</strain>
    </source>
</reference>
<keyword evidence="2" id="KW-1185">Reference proteome</keyword>
<evidence type="ECO:0000313" key="2">
    <source>
        <dbReference type="Proteomes" id="UP001177260"/>
    </source>
</evidence>
<dbReference type="Proteomes" id="UP001177260">
    <property type="component" value="Unassembled WGS sequence"/>
</dbReference>
<accession>A0ACC3B6X2</accession>
<sequence>MHPQLSTIGVALLLSASSVFVGIITPPSSSTLDIMSRDAPEEHSIQILDDRSTIPSMSDEHLPHLYDRDDDDDHDERDDRDDDDDDNDDDGVLDKIRDKASDIGDDIKDGASDIKDDVKDEVDDVFDDGVGALRPGIILPGLFAAVVVAVAGI</sequence>
<name>A0ACC3B6X2_9EURO</name>